<sequence length="703" mass="79566">MVQEFIDSGIIRPSTSPFSSPVLLVKKADGTWRFCVDYRALNSVTIKDKYPIPIINELLDELYGANFFSKVDLRSGYHQIRVKEEDILAHQLKAKLSKCQFGTSRVEYLGYIITADGVSVDPTKINAVQNWPVPTTVKDVRAFLGLAGVVGFVVLLEITDHGSLISKLLVFYMCPLTQLTSKAGFHRTFEAEEAFLQLKKALTTAPVLQLPSQKFIIECDACGTGIGEILSQQGQPIACFSEALKVRTDQRSLKFLLDQRITTPTQLRWLPKILGYDYEIQYKKGVDNNGADALSRIAQFELYAISLPNLDWWATLKEEASSDPFYEQITSLRNKTPTLYLQRDEVWFKKGRIFFSPTSTLTPAILADNHSSPHYKTATMRPAGLLQPLAIPDKIWTDISMDFIKGLSTSQGYTVIMVVVDRLSKYAHFVVPLKHPFTALMVAKAFLSHIVKLHGVLRSITSDRDKVFISAFWKNLFQMLETSLCMSSSYHPQTDGQTEVVNRTLEQYLRCFVHDQPKKWWDSLAWAEYSYNTTVHFATRLTPFEAIYGIPPPNLLSYVPGTTKVQVVDEFLQARDKVIKTFCHHLVIARNPMKVQADRHRREVRFEVGDYVYLRLQPFRRQSVVFRSSLKLSPRYYGPYKILACIGAVAYRLELPAGSQIHNVFHVSLLKKCAGSPVTVMPELPYVAADATLLPQPEAVLAV</sequence>
<evidence type="ECO:0000313" key="1">
    <source>
        <dbReference type="EMBL" id="KAH9781401.1"/>
    </source>
</evidence>
<gene>
    <name evidence="1" type="ORF">KPL71_008449</name>
</gene>
<dbReference type="Proteomes" id="UP000829398">
    <property type="component" value="Chromosome 3"/>
</dbReference>
<evidence type="ECO:0000313" key="2">
    <source>
        <dbReference type="Proteomes" id="UP000829398"/>
    </source>
</evidence>
<keyword evidence="2" id="KW-1185">Reference proteome</keyword>
<reference evidence="2" key="1">
    <citation type="journal article" date="2023" name="Hortic. Res.">
        <title>A chromosome-level phased genome enabling allele-level studies in sweet orange: a case study on citrus Huanglongbing tolerance.</title>
        <authorList>
            <person name="Wu B."/>
            <person name="Yu Q."/>
            <person name="Deng Z."/>
            <person name="Duan Y."/>
            <person name="Luo F."/>
            <person name="Gmitter F. Jr."/>
        </authorList>
    </citation>
    <scope>NUCLEOTIDE SEQUENCE [LARGE SCALE GENOMIC DNA]</scope>
    <source>
        <strain evidence="2">cv. Valencia</strain>
    </source>
</reference>
<accession>A0ACB8M758</accession>
<proteinExistence type="predicted"/>
<name>A0ACB8M758_CITSI</name>
<comment type="caution">
    <text evidence="1">The sequence shown here is derived from an EMBL/GenBank/DDBJ whole genome shotgun (WGS) entry which is preliminary data.</text>
</comment>
<organism evidence="1 2">
    <name type="scientific">Citrus sinensis</name>
    <name type="common">Sweet orange</name>
    <name type="synonym">Citrus aurantium var. sinensis</name>
    <dbReference type="NCBI Taxonomy" id="2711"/>
    <lineage>
        <taxon>Eukaryota</taxon>
        <taxon>Viridiplantae</taxon>
        <taxon>Streptophyta</taxon>
        <taxon>Embryophyta</taxon>
        <taxon>Tracheophyta</taxon>
        <taxon>Spermatophyta</taxon>
        <taxon>Magnoliopsida</taxon>
        <taxon>eudicotyledons</taxon>
        <taxon>Gunneridae</taxon>
        <taxon>Pentapetalae</taxon>
        <taxon>rosids</taxon>
        <taxon>malvids</taxon>
        <taxon>Sapindales</taxon>
        <taxon>Rutaceae</taxon>
        <taxon>Aurantioideae</taxon>
        <taxon>Citrus</taxon>
    </lineage>
</organism>
<protein>
    <submittedName>
        <fullName evidence="1">Uncharacterized protein</fullName>
    </submittedName>
</protein>
<dbReference type="EMBL" id="CM039172">
    <property type="protein sequence ID" value="KAH9781401.1"/>
    <property type="molecule type" value="Genomic_DNA"/>
</dbReference>